<accession>A0A1E5GTB1</accession>
<feature type="transmembrane region" description="Helical" evidence="1">
    <location>
        <begin position="219"/>
        <end position="239"/>
    </location>
</feature>
<comment type="caution">
    <text evidence="3">The sequence shown here is derived from an EMBL/GenBank/DDBJ whole genome shotgun (WGS) entry which is preliminary data.</text>
</comment>
<evidence type="ECO:0000259" key="2">
    <source>
        <dbReference type="Pfam" id="PF10131"/>
    </source>
</evidence>
<dbReference type="Proteomes" id="UP000094764">
    <property type="component" value="Unassembled WGS sequence"/>
</dbReference>
<organism evidence="3 4">
    <name type="scientific">Enterococcus quebecensis</name>
    <dbReference type="NCBI Taxonomy" id="903983"/>
    <lineage>
        <taxon>Bacteria</taxon>
        <taxon>Bacillati</taxon>
        <taxon>Bacillota</taxon>
        <taxon>Bacilli</taxon>
        <taxon>Lactobacillales</taxon>
        <taxon>Enterococcaceae</taxon>
        <taxon>Enterococcus</taxon>
    </lineage>
</organism>
<feature type="transmembrane region" description="Helical" evidence="1">
    <location>
        <begin position="152"/>
        <end position="170"/>
    </location>
</feature>
<dbReference type="InterPro" id="IPR018776">
    <property type="entry name" value="Membrane_prot_PTPS-rel_domain"/>
</dbReference>
<evidence type="ECO:0000256" key="1">
    <source>
        <dbReference type="SAM" id="Phobius"/>
    </source>
</evidence>
<feature type="transmembrane region" description="Helical" evidence="1">
    <location>
        <begin position="126"/>
        <end position="145"/>
    </location>
</feature>
<feature type="transmembrane region" description="Helical" evidence="1">
    <location>
        <begin position="176"/>
        <end position="207"/>
    </location>
</feature>
<feature type="transmembrane region" description="Helical" evidence="1">
    <location>
        <begin position="99"/>
        <end position="120"/>
    </location>
</feature>
<keyword evidence="4" id="KW-1185">Reference proteome</keyword>
<feature type="transmembrane region" description="Helical" evidence="1">
    <location>
        <begin position="369"/>
        <end position="387"/>
    </location>
</feature>
<dbReference type="AlphaFoldDB" id="A0A1E5GTB1"/>
<dbReference type="Pfam" id="PF10131">
    <property type="entry name" value="PTPS_related"/>
    <property type="match status" value="1"/>
</dbReference>
<evidence type="ECO:0000313" key="4">
    <source>
        <dbReference type="Proteomes" id="UP000094764"/>
    </source>
</evidence>
<feature type="transmembrane region" description="Helical" evidence="1">
    <location>
        <begin position="277"/>
        <end position="297"/>
    </location>
</feature>
<protein>
    <recommendedName>
        <fullName evidence="2">Membrane protein 6-pyruvoyl-tetrahydropterin synthase-related domain-containing protein</fullName>
    </recommendedName>
</protein>
<feature type="domain" description="Membrane protein 6-pyruvoyl-tetrahydropterin synthase-related" evidence="2">
    <location>
        <begin position="90"/>
        <end position="388"/>
    </location>
</feature>
<feature type="transmembrane region" description="Helical" evidence="1">
    <location>
        <begin position="67"/>
        <end position="87"/>
    </location>
</feature>
<feature type="transmembrane region" description="Helical" evidence="1">
    <location>
        <begin position="337"/>
        <end position="357"/>
    </location>
</feature>
<evidence type="ECO:0000313" key="3">
    <source>
        <dbReference type="EMBL" id="OEG15914.1"/>
    </source>
</evidence>
<name>A0A1E5GTB1_9ENTE</name>
<dbReference type="OrthoDB" id="9784157at2"/>
<keyword evidence="1" id="KW-0472">Membrane</keyword>
<keyword evidence="1" id="KW-0812">Transmembrane</keyword>
<feature type="transmembrane region" description="Helical" evidence="1">
    <location>
        <begin position="12"/>
        <end position="30"/>
    </location>
</feature>
<gene>
    <name evidence="3" type="ORF">BCR23_07135</name>
</gene>
<feature type="transmembrane region" description="Helical" evidence="1">
    <location>
        <begin position="304"/>
        <end position="322"/>
    </location>
</feature>
<sequence>MKKISSIKVTHYHVLGLFIVLSYIYGITQFKNNDIIKTFDLEFQLSRIYSLSDVFFSPTNFDTFGSYGQPINIFYGWLTVLPAYLFFKISNNMASAYNMYLFFITFVTLLCSYFCMYRIYKEKFVSVFFSLIYTFSMYRTLSIFFRGALGEVIGIAFLPLVFGAAYGIILQKKDEWLLLSVGFSLLIYTHVLSTIITFVFILVFYISAMVSKLSYKKEITISFLKAGISSVILSLPFFISLLEEQTFQRITPPGWSDLDNRALTMKQLILGAVRQDFTTYSFGIILLILTTITLLLFFKLKTQYKYILILGILTLLMTTKLFPWKLVQETPIILIQFPWRLMSIATLFLSFISSYVIKNLLKKDELKMVGVCITAIILIFINVYSISHSPFVNNRIGSDDIPNIISSYKTDNYKPVGYEKYDYLTNDHLVSIDGVPKQTDRVVTENEYKFKVITTKSDELILPIYFYKGMQVFINEKKVDISQANHPMISIMSVSGENNIKVVFRYSMLSKLSVAISMVWWIVIAIWLLKHNKLYLK</sequence>
<keyword evidence="1" id="KW-1133">Transmembrane helix</keyword>
<dbReference type="EMBL" id="MIKB01000014">
    <property type="protein sequence ID" value="OEG15914.1"/>
    <property type="molecule type" value="Genomic_DNA"/>
</dbReference>
<reference evidence="4" key="1">
    <citation type="submission" date="2016-09" db="EMBL/GenBank/DDBJ databases">
        <authorList>
            <person name="Gulvik C.A."/>
        </authorList>
    </citation>
    <scope>NUCLEOTIDE SEQUENCE [LARGE SCALE GENOMIC DNA]</scope>
    <source>
        <strain evidence="4">LMG 26306</strain>
    </source>
</reference>
<feature type="transmembrane region" description="Helical" evidence="1">
    <location>
        <begin position="508"/>
        <end position="529"/>
    </location>
</feature>
<proteinExistence type="predicted"/>
<dbReference type="RefSeq" id="WP_069635112.1">
    <property type="nucleotide sequence ID" value="NZ_JXKZ01000018.1"/>
</dbReference>